<dbReference type="InterPro" id="IPR052729">
    <property type="entry name" value="Acyl/Acetyltrans_Enzymes"/>
</dbReference>
<organism evidence="2 3">
    <name type="scientific">Pristionchus mayeri</name>
    <dbReference type="NCBI Taxonomy" id="1317129"/>
    <lineage>
        <taxon>Eukaryota</taxon>
        <taxon>Metazoa</taxon>
        <taxon>Ecdysozoa</taxon>
        <taxon>Nematoda</taxon>
        <taxon>Chromadorea</taxon>
        <taxon>Rhabditida</taxon>
        <taxon>Rhabditina</taxon>
        <taxon>Diplogasteromorpha</taxon>
        <taxon>Diplogasteroidea</taxon>
        <taxon>Neodiplogasteridae</taxon>
        <taxon>Pristionchus</taxon>
    </lineage>
</organism>
<evidence type="ECO:0000259" key="1">
    <source>
        <dbReference type="PROSITE" id="PS51186"/>
    </source>
</evidence>
<dbReference type="CDD" id="cd04301">
    <property type="entry name" value="NAT_SF"/>
    <property type="match status" value="1"/>
</dbReference>
<dbReference type="PANTHER" id="PTHR47237">
    <property type="entry name" value="SLL0310 PROTEIN"/>
    <property type="match status" value="1"/>
</dbReference>
<feature type="domain" description="N-acetyltransferase" evidence="1">
    <location>
        <begin position="7"/>
        <end position="142"/>
    </location>
</feature>
<gene>
    <name evidence="2" type="ORF">PMAYCL1PPCAC_00246</name>
</gene>
<keyword evidence="3" id="KW-1185">Reference proteome</keyword>
<evidence type="ECO:0000313" key="2">
    <source>
        <dbReference type="EMBL" id="GMR30051.1"/>
    </source>
</evidence>
<dbReference type="PANTHER" id="PTHR47237:SF1">
    <property type="entry name" value="SLL0310 PROTEIN"/>
    <property type="match status" value="1"/>
</dbReference>
<sequence length="310" mass="34924">MTVPPYSIIEDPSKDQWDQFIHVIRVIKWTSHDNMTLGLLPSLPTTKCVFATKDDGGSFLGGVVWNEFDEIAWVGMYVCLPEVRGCGIGSKLWRIAMERIRISGKAMGLRGVLDMATKYAARETPFEISRLRHHVISSTDLRELCSTFNGDAKIRMKSTLSAEQLEGLHEFDHRMTGRDRRDLLRAFLASSSFECAILFDGNDRISGWAGITSVGLEEERMFKLGPVYTSSLAEFARLTEALIPFCESIADNPKIVVHILSGTIGERELEPLFNSPQNTERVTLFSKRIDWQLKREMCVSPLNSCAHFDG</sequence>
<dbReference type="Pfam" id="PF00583">
    <property type="entry name" value="Acetyltransf_1"/>
    <property type="match status" value="1"/>
</dbReference>
<dbReference type="Gene3D" id="3.40.630.30">
    <property type="match status" value="1"/>
</dbReference>
<comment type="caution">
    <text evidence="2">The sequence shown here is derived from an EMBL/GenBank/DDBJ whole genome shotgun (WGS) entry which is preliminary data.</text>
</comment>
<proteinExistence type="predicted"/>
<dbReference type="InterPro" id="IPR016181">
    <property type="entry name" value="Acyl_CoA_acyltransferase"/>
</dbReference>
<dbReference type="InterPro" id="IPR000182">
    <property type="entry name" value="GNAT_dom"/>
</dbReference>
<evidence type="ECO:0000313" key="3">
    <source>
        <dbReference type="Proteomes" id="UP001328107"/>
    </source>
</evidence>
<protein>
    <recommendedName>
        <fullName evidence="1">N-acetyltransferase domain-containing protein</fullName>
    </recommendedName>
</protein>
<dbReference type="PROSITE" id="PS51186">
    <property type="entry name" value="GNAT"/>
    <property type="match status" value="1"/>
</dbReference>
<dbReference type="EMBL" id="BTRK01000001">
    <property type="protein sequence ID" value="GMR30051.1"/>
    <property type="molecule type" value="Genomic_DNA"/>
</dbReference>
<accession>A0AAN5C687</accession>
<reference evidence="3" key="1">
    <citation type="submission" date="2022-10" db="EMBL/GenBank/DDBJ databases">
        <title>Genome assembly of Pristionchus species.</title>
        <authorList>
            <person name="Yoshida K."/>
            <person name="Sommer R.J."/>
        </authorList>
    </citation>
    <scope>NUCLEOTIDE SEQUENCE [LARGE SCALE GENOMIC DNA]</scope>
    <source>
        <strain evidence="3">RS5460</strain>
    </source>
</reference>
<dbReference type="GO" id="GO:0016747">
    <property type="term" value="F:acyltransferase activity, transferring groups other than amino-acyl groups"/>
    <property type="evidence" value="ECO:0007669"/>
    <property type="project" value="InterPro"/>
</dbReference>
<dbReference type="AlphaFoldDB" id="A0AAN5C687"/>
<name>A0AAN5C687_9BILA</name>
<dbReference type="Gene3D" id="3.40.630.90">
    <property type="match status" value="1"/>
</dbReference>
<dbReference type="Proteomes" id="UP001328107">
    <property type="component" value="Unassembled WGS sequence"/>
</dbReference>
<dbReference type="SUPFAM" id="SSF55729">
    <property type="entry name" value="Acyl-CoA N-acyltransferases (Nat)"/>
    <property type="match status" value="1"/>
</dbReference>